<proteinExistence type="predicted"/>
<name>A0AAQ3QU45_9BACT</name>
<sequence length="158" mass="17351">MRHIDPKLTSQIYTDAEQLPTFDAVRFLPFDNQCSGAWTQIGTQKPDFSGLSQSQTVKINCRNNNSETIDNKVDSLNLSGADTHCPMVPGEGLEPATPNLQVVVNHETSSKSPAPLTQIGTQEIGANCPRLVRIVKNWEHLPESLKTAIVAISESHFK</sequence>
<dbReference type="Proteomes" id="UP001304300">
    <property type="component" value="Chromosome"/>
</dbReference>
<dbReference type="EMBL" id="CP136920">
    <property type="protein sequence ID" value="WOO40083.1"/>
    <property type="molecule type" value="Genomic_DNA"/>
</dbReference>
<organism evidence="1 2">
    <name type="scientific">Rubellicoccus peritrichatus</name>
    <dbReference type="NCBI Taxonomy" id="3080537"/>
    <lineage>
        <taxon>Bacteria</taxon>
        <taxon>Pseudomonadati</taxon>
        <taxon>Verrucomicrobiota</taxon>
        <taxon>Opitutia</taxon>
        <taxon>Puniceicoccales</taxon>
        <taxon>Cerasicoccaceae</taxon>
        <taxon>Rubellicoccus</taxon>
    </lineage>
</organism>
<keyword evidence="2" id="KW-1185">Reference proteome</keyword>
<dbReference type="AlphaFoldDB" id="A0AAQ3QU45"/>
<dbReference type="KEGG" id="puo:RZN69_15785"/>
<gene>
    <name evidence="1" type="ORF">RZN69_15785</name>
</gene>
<protein>
    <submittedName>
        <fullName evidence="1">Uncharacterized protein</fullName>
    </submittedName>
</protein>
<reference evidence="1 2" key="1">
    <citation type="submission" date="2023-10" db="EMBL/GenBank/DDBJ databases">
        <title>Rubellicoccus peritrichatus gen. nov., sp. nov., isolated from an algae of coral reef tank.</title>
        <authorList>
            <person name="Luo J."/>
        </authorList>
    </citation>
    <scope>NUCLEOTIDE SEQUENCE [LARGE SCALE GENOMIC DNA]</scope>
    <source>
        <strain evidence="1 2">CR14</strain>
    </source>
</reference>
<accession>A0AAQ3QU45</accession>
<evidence type="ECO:0000313" key="1">
    <source>
        <dbReference type="EMBL" id="WOO40083.1"/>
    </source>
</evidence>
<evidence type="ECO:0000313" key="2">
    <source>
        <dbReference type="Proteomes" id="UP001304300"/>
    </source>
</evidence>
<dbReference type="RefSeq" id="WP_317832186.1">
    <property type="nucleotide sequence ID" value="NZ_CP136920.1"/>
</dbReference>